<evidence type="ECO:0000313" key="1">
    <source>
        <dbReference type="EMBL" id="EYC30862.1"/>
    </source>
</evidence>
<sequence>MTTTGQYRMMTNLDKKLMLLNDSIPPESWVAHTVVSFRECPVRNSGSAGIGAGSAVGQTLDPRSIRLLQRV</sequence>
<organism evidence="1 2">
    <name type="scientific">Ancylostoma ceylanicum</name>
    <dbReference type="NCBI Taxonomy" id="53326"/>
    <lineage>
        <taxon>Eukaryota</taxon>
        <taxon>Metazoa</taxon>
        <taxon>Ecdysozoa</taxon>
        <taxon>Nematoda</taxon>
        <taxon>Chromadorea</taxon>
        <taxon>Rhabditida</taxon>
        <taxon>Rhabditina</taxon>
        <taxon>Rhabditomorpha</taxon>
        <taxon>Strongyloidea</taxon>
        <taxon>Ancylostomatidae</taxon>
        <taxon>Ancylostomatinae</taxon>
        <taxon>Ancylostoma</taxon>
    </lineage>
</organism>
<reference evidence="2" key="1">
    <citation type="journal article" date="2015" name="Nat. Genet.">
        <title>The genome and transcriptome of the zoonotic hookworm Ancylostoma ceylanicum identify infection-specific gene families.</title>
        <authorList>
            <person name="Schwarz E.M."/>
            <person name="Hu Y."/>
            <person name="Antoshechkin I."/>
            <person name="Miller M.M."/>
            <person name="Sternberg P.W."/>
            <person name="Aroian R.V."/>
        </authorList>
    </citation>
    <scope>NUCLEOTIDE SEQUENCE</scope>
    <source>
        <strain evidence="2">HY135</strain>
    </source>
</reference>
<dbReference type="Proteomes" id="UP000024635">
    <property type="component" value="Unassembled WGS sequence"/>
</dbReference>
<protein>
    <submittedName>
        <fullName evidence="1">Uncharacterized protein</fullName>
    </submittedName>
</protein>
<name>A0A016VUY7_9BILA</name>
<dbReference type="AlphaFoldDB" id="A0A016VUY7"/>
<dbReference type="EMBL" id="JARK01001340">
    <property type="protein sequence ID" value="EYC30862.1"/>
    <property type="molecule type" value="Genomic_DNA"/>
</dbReference>
<proteinExistence type="predicted"/>
<accession>A0A016VUY7</accession>
<gene>
    <name evidence="1" type="primary">Acey_s0004.g1816</name>
    <name evidence="1" type="ORF">Y032_0004g1816</name>
</gene>
<keyword evidence="2" id="KW-1185">Reference proteome</keyword>
<evidence type="ECO:0000313" key="2">
    <source>
        <dbReference type="Proteomes" id="UP000024635"/>
    </source>
</evidence>
<comment type="caution">
    <text evidence="1">The sequence shown here is derived from an EMBL/GenBank/DDBJ whole genome shotgun (WGS) entry which is preliminary data.</text>
</comment>